<comment type="caution">
    <text evidence="2">The sequence shown here is derived from an EMBL/GenBank/DDBJ whole genome shotgun (WGS) entry which is preliminary data.</text>
</comment>
<organism evidence="2 3">
    <name type="scientific">Nocardia colli</name>
    <dbReference type="NCBI Taxonomy" id="2545717"/>
    <lineage>
        <taxon>Bacteria</taxon>
        <taxon>Bacillati</taxon>
        <taxon>Actinomycetota</taxon>
        <taxon>Actinomycetes</taxon>
        <taxon>Mycobacteriales</taxon>
        <taxon>Nocardiaceae</taxon>
        <taxon>Nocardia</taxon>
    </lineage>
</organism>
<dbReference type="EMBL" id="VXLC01000006">
    <property type="protein sequence ID" value="KAA8887457.1"/>
    <property type="molecule type" value="Genomic_DNA"/>
</dbReference>
<evidence type="ECO:0008006" key="4">
    <source>
        <dbReference type="Google" id="ProtNLM"/>
    </source>
</evidence>
<reference evidence="2 3" key="1">
    <citation type="submission" date="2019-09" db="EMBL/GenBank/DDBJ databases">
        <authorList>
            <person name="Wang X."/>
        </authorList>
    </citation>
    <scope>NUCLEOTIDE SEQUENCE [LARGE SCALE GENOMIC DNA]</scope>
    <source>
        <strain evidence="2 3">CICC 11023</strain>
    </source>
</reference>
<proteinExistence type="predicted"/>
<keyword evidence="1" id="KW-0732">Signal</keyword>
<keyword evidence="3" id="KW-1185">Reference proteome</keyword>
<dbReference type="Proteomes" id="UP000323876">
    <property type="component" value="Unassembled WGS sequence"/>
</dbReference>
<name>A0A5N0EDD7_9NOCA</name>
<dbReference type="OrthoDB" id="3400075at2"/>
<evidence type="ECO:0000313" key="2">
    <source>
        <dbReference type="EMBL" id="KAA8887457.1"/>
    </source>
</evidence>
<evidence type="ECO:0000256" key="1">
    <source>
        <dbReference type="SAM" id="SignalP"/>
    </source>
</evidence>
<feature type="signal peptide" evidence="1">
    <location>
        <begin position="1"/>
        <end position="27"/>
    </location>
</feature>
<sequence length="221" mass="24169">MSITHRVVFALTVVSAAVIIQANSAVAAPAPLIDPSGPISAPPVALEAHSTPLLPDPYVDGAKPLVIPHGVEGRQQHFTPSPEQWDNARVIVEVVRRRGLPVYAAVVSLATALQESTLRNFTVAVDHDSLGLFQQRPSAGWGAPEQVTDPWYATGKFLDALLFRAPDYLDRPLWQAAQDAQRSAFPTLYAQWQEQAAQMALWILRETANSRTVRIQAQPVR</sequence>
<evidence type="ECO:0000313" key="3">
    <source>
        <dbReference type="Proteomes" id="UP000323876"/>
    </source>
</evidence>
<gene>
    <name evidence="2" type="ORF">F3087_17340</name>
</gene>
<dbReference type="RefSeq" id="WP_150403032.1">
    <property type="nucleotide sequence ID" value="NZ_VXLC01000006.1"/>
</dbReference>
<protein>
    <recommendedName>
        <fullName evidence="4">Secreted protein</fullName>
    </recommendedName>
</protein>
<dbReference type="AlphaFoldDB" id="A0A5N0EDD7"/>
<accession>A0A5N0EDD7</accession>
<feature type="chain" id="PRO_5024323136" description="Secreted protein" evidence="1">
    <location>
        <begin position="28"/>
        <end position="221"/>
    </location>
</feature>